<evidence type="ECO:0000313" key="2">
    <source>
        <dbReference type="EMBL" id="ORY02706.1"/>
    </source>
</evidence>
<evidence type="ECO:0000313" key="3">
    <source>
        <dbReference type="Proteomes" id="UP000193498"/>
    </source>
</evidence>
<protein>
    <submittedName>
        <fullName evidence="2">Uncharacterized protein</fullName>
    </submittedName>
</protein>
<dbReference type="EMBL" id="MCFE01000054">
    <property type="protein sequence ID" value="ORY02706.1"/>
    <property type="molecule type" value="Genomic_DNA"/>
</dbReference>
<keyword evidence="3" id="KW-1185">Reference proteome</keyword>
<gene>
    <name evidence="2" type="ORF">K493DRAFT_297774</name>
</gene>
<feature type="compositionally biased region" description="Low complexity" evidence="1">
    <location>
        <begin position="127"/>
        <end position="136"/>
    </location>
</feature>
<accession>A0A1Y1YXP2</accession>
<proteinExistence type="predicted"/>
<dbReference type="InParanoid" id="A0A1Y1YXP2"/>
<comment type="caution">
    <text evidence="2">The sequence shown here is derived from an EMBL/GenBank/DDBJ whole genome shotgun (WGS) entry which is preliminary data.</text>
</comment>
<sequence>MLPEFYISKRRHLYQHFHTTLQLRYPQLNERKQLHMNDLDIEMLSTLSKERFTSEYPRSLIEEVLDDFQLEYCEASSQWLEVHDDFIDFLIQQRPLPTTADDGQNARLAPSKLAQPHKTNSIQSWCSESSVPVTETSTKDSSQWDSSEYSIIQTDDGNFPQDGYSPAVGLPPLPPIKGNYNQVMDAVNSDTEIWMPSD</sequence>
<organism evidence="2 3">
    <name type="scientific">Basidiobolus meristosporus CBS 931.73</name>
    <dbReference type="NCBI Taxonomy" id="1314790"/>
    <lineage>
        <taxon>Eukaryota</taxon>
        <taxon>Fungi</taxon>
        <taxon>Fungi incertae sedis</taxon>
        <taxon>Zoopagomycota</taxon>
        <taxon>Entomophthoromycotina</taxon>
        <taxon>Basidiobolomycetes</taxon>
        <taxon>Basidiobolales</taxon>
        <taxon>Basidiobolaceae</taxon>
        <taxon>Basidiobolus</taxon>
    </lineage>
</organism>
<dbReference type="AlphaFoldDB" id="A0A1Y1YXP2"/>
<dbReference type="Proteomes" id="UP000193498">
    <property type="component" value="Unassembled WGS sequence"/>
</dbReference>
<feature type="compositionally biased region" description="Polar residues" evidence="1">
    <location>
        <begin position="117"/>
        <end position="126"/>
    </location>
</feature>
<reference evidence="2 3" key="1">
    <citation type="submission" date="2016-07" db="EMBL/GenBank/DDBJ databases">
        <title>Pervasive Adenine N6-methylation of Active Genes in Fungi.</title>
        <authorList>
            <consortium name="DOE Joint Genome Institute"/>
            <person name="Mondo S.J."/>
            <person name="Dannebaum R.O."/>
            <person name="Kuo R.C."/>
            <person name="Labutti K."/>
            <person name="Haridas S."/>
            <person name="Kuo A."/>
            <person name="Salamov A."/>
            <person name="Ahrendt S.R."/>
            <person name="Lipzen A."/>
            <person name="Sullivan W."/>
            <person name="Andreopoulos W.B."/>
            <person name="Clum A."/>
            <person name="Lindquist E."/>
            <person name="Daum C."/>
            <person name="Ramamoorthy G.K."/>
            <person name="Gryganskyi A."/>
            <person name="Culley D."/>
            <person name="Magnuson J.K."/>
            <person name="James T.Y."/>
            <person name="O'Malley M.A."/>
            <person name="Stajich J.E."/>
            <person name="Spatafora J.W."/>
            <person name="Visel A."/>
            <person name="Grigoriev I.V."/>
        </authorList>
    </citation>
    <scope>NUCLEOTIDE SEQUENCE [LARGE SCALE GENOMIC DNA]</scope>
    <source>
        <strain evidence="2 3">CBS 931.73</strain>
    </source>
</reference>
<evidence type="ECO:0000256" key="1">
    <source>
        <dbReference type="SAM" id="MobiDB-lite"/>
    </source>
</evidence>
<feature type="region of interest" description="Disordered" evidence="1">
    <location>
        <begin position="110"/>
        <end position="146"/>
    </location>
</feature>
<name>A0A1Y1YXP2_9FUNG</name>